<dbReference type="Gene3D" id="3.40.50.300">
    <property type="entry name" value="P-loop containing nucleotide triphosphate hydrolases"/>
    <property type="match status" value="1"/>
</dbReference>
<feature type="compositionally biased region" description="Basic and acidic residues" evidence="2">
    <location>
        <begin position="259"/>
        <end position="278"/>
    </location>
</feature>
<dbReference type="GO" id="GO:0008270">
    <property type="term" value="F:zinc ion binding"/>
    <property type="evidence" value="ECO:0007669"/>
    <property type="project" value="InterPro"/>
</dbReference>
<dbReference type="PANTHER" id="PTHR32046">
    <property type="entry name" value="G DOMAIN-CONTAINING PROTEIN"/>
    <property type="match status" value="1"/>
</dbReference>
<dbReference type="SMART" id="SM00336">
    <property type="entry name" value="BBOX"/>
    <property type="match status" value="4"/>
</dbReference>
<evidence type="ECO:0000256" key="2">
    <source>
        <dbReference type="SAM" id="MobiDB-lite"/>
    </source>
</evidence>
<dbReference type="PANTHER" id="PTHR32046:SF14">
    <property type="match status" value="1"/>
</dbReference>
<dbReference type="InterPro" id="IPR027417">
    <property type="entry name" value="P-loop_NTPase"/>
</dbReference>
<dbReference type="Pfam" id="PF00041">
    <property type="entry name" value="fn3"/>
    <property type="match status" value="1"/>
</dbReference>
<keyword evidence="5" id="KW-1185">Reference proteome</keyword>
<feature type="region of interest" description="Disordered" evidence="2">
    <location>
        <begin position="258"/>
        <end position="278"/>
    </location>
</feature>
<dbReference type="InterPro" id="IPR003961">
    <property type="entry name" value="FN3_dom"/>
</dbReference>
<dbReference type="InterPro" id="IPR013783">
    <property type="entry name" value="Ig-like_fold"/>
</dbReference>
<dbReference type="InterPro" id="IPR030379">
    <property type="entry name" value="G_SEPTIN_dom"/>
</dbReference>
<dbReference type="InterPro" id="IPR000315">
    <property type="entry name" value="Znf_B-box"/>
</dbReference>
<name>A0A9D4GQY5_DREPO</name>
<dbReference type="PROSITE" id="PS50853">
    <property type="entry name" value="FN3"/>
    <property type="match status" value="1"/>
</dbReference>
<dbReference type="GO" id="GO:0005525">
    <property type="term" value="F:GTP binding"/>
    <property type="evidence" value="ECO:0007669"/>
    <property type="project" value="UniProtKB-KW"/>
</dbReference>
<dbReference type="Gene3D" id="2.60.40.10">
    <property type="entry name" value="Immunoglobulins"/>
    <property type="match status" value="1"/>
</dbReference>
<dbReference type="SMART" id="SM00382">
    <property type="entry name" value="AAA"/>
    <property type="match status" value="1"/>
</dbReference>
<dbReference type="InterPro" id="IPR025662">
    <property type="entry name" value="Sigma_54_int_dom_ATP-bd_1"/>
</dbReference>
<dbReference type="SMART" id="SM00060">
    <property type="entry name" value="FN3"/>
    <property type="match status" value="1"/>
</dbReference>
<evidence type="ECO:0000256" key="1">
    <source>
        <dbReference type="RuleBase" id="RU004560"/>
    </source>
</evidence>
<evidence type="ECO:0000259" key="3">
    <source>
        <dbReference type="PROSITE" id="PS50853"/>
    </source>
</evidence>
<dbReference type="SUPFAM" id="SSF49265">
    <property type="entry name" value="Fibronectin type III"/>
    <property type="match status" value="1"/>
</dbReference>
<dbReference type="PROSITE" id="PS00675">
    <property type="entry name" value="SIGMA54_INTERACT_1"/>
    <property type="match status" value="1"/>
</dbReference>
<dbReference type="AlphaFoldDB" id="A0A9D4GQY5"/>
<protein>
    <recommendedName>
        <fullName evidence="3">Fibronectin type-III domain-containing protein</fullName>
    </recommendedName>
</protein>
<reference evidence="4" key="2">
    <citation type="submission" date="2020-11" db="EMBL/GenBank/DDBJ databases">
        <authorList>
            <person name="McCartney M.A."/>
            <person name="Auch B."/>
            <person name="Kono T."/>
            <person name="Mallez S."/>
            <person name="Becker A."/>
            <person name="Gohl D.M."/>
            <person name="Silverstein K.A.T."/>
            <person name="Koren S."/>
            <person name="Bechman K.B."/>
            <person name="Herman A."/>
            <person name="Abrahante J.E."/>
            <person name="Garbe J."/>
        </authorList>
    </citation>
    <scope>NUCLEOTIDE SEQUENCE</scope>
    <source>
        <strain evidence="4">Duluth1</strain>
        <tissue evidence="4">Whole animal</tissue>
    </source>
</reference>
<dbReference type="Pfam" id="PF00735">
    <property type="entry name" value="Septin"/>
    <property type="match status" value="1"/>
</dbReference>
<dbReference type="InterPro" id="IPR003593">
    <property type="entry name" value="AAA+_ATPase"/>
</dbReference>
<sequence length="941" mass="106988">MVLFCDPCAQQGKKHKADKFCPKCENELFCEPCCNAHRAQKFARNHSLNDISNYEIQTKGNTVDTDTNLLCEPCHIQGRTNLAVLYCPVCENELFCKDCASNHTAQRLTKTHVMHDISILDSNVELKHQDDNPAFMFCPECENELLCNDCANNHRVQRSTKTHILQDVKNKSSTKAFSITEHTTTLLCEICSEKKKSNFAISYCPQCENELLCQECASNHKVQRSTKQHSLQDIKDLDKIYPLEAKNNNKTTELVYTRESNDEHHHADNRKSHSSHELTSRLIKNLDTNHRSTQHDSHTPGQPKASNIGFDTITLTWEAPEIYGPDDYFQISFKTSSDGPRWKFYDEKCAKATLVLINLKSNTEFVFRIRAVYSESEGQYSETSQVIKTHPSPASHFVASSELIFNRTAPFRYRLPMNEISKCRNDVAKSKKFELGSPTNRTAREKTILLIGETGTGKSTLVDAIINYILGVNWDDPFRFTIGTLDKERKEKNQANSQTEWINCYTVHPVNGSRLAYSINIIDTPGFGDTRGLDRDQEIVEQIRQLFCATPPHGLITIDIVCCTVKAPDARLTIMQTYVFNAVMSLFGKDIEENICSLITFADSRSPPVLSALTQSGLPFGKHFTFNNTALFAENTSSDAVGPSPKSFWDMGIRSFTGCFEHIKRMPPKSLQLTKEVLDERHRLDETLQMLQPKLEIGLLKISQLKHQIQVFKDNKSRIDENKDFEYMVKITKQTKEPLAEGLHTTNCLFCNVTCHENCAFADDKDKMKCVAMDGTGHCKQCKNKCIWSQHANTPYIFKYTIEEEKHMYSEMKSKYEEANGKIPTLKQLLDKLGVELNDIADNIEGMMVVVRNCNTRLGEIALHPNPMTMTQYIDMMIQNEKSLHKDGWNDRIDALYKLRKRAQVQADAVQFDKETGHLGLSGGTTDPQAVLARFHDLIGI</sequence>
<reference evidence="4" key="1">
    <citation type="journal article" date="2019" name="bioRxiv">
        <title>The Genome of the Zebra Mussel, Dreissena polymorpha: A Resource for Invasive Species Research.</title>
        <authorList>
            <person name="McCartney M.A."/>
            <person name="Auch B."/>
            <person name="Kono T."/>
            <person name="Mallez S."/>
            <person name="Zhang Y."/>
            <person name="Obille A."/>
            <person name="Becker A."/>
            <person name="Abrahante J.E."/>
            <person name="Garbe J."/>
            <person name="Badalamenti J.P."/>
            <person name="Herman A."/>
            <person name="Mangelson H."/>
            <person name="Liachko I."/>
            <person name="Sullivan S."/>
            <person name="Sone E.D."/>
            <person name="Koren S."/>
            <person name="Silverstein K.A.T."/>
            <person name="Beckman K.B."/>
            <person name="Gohl D.M."/>
        </authorList>
    </citation>
    <scope>NUCLEOTIDE SEQUENCE</scope>
    <source>
        <strain evidence="4">Duluth1</strain>
        <tissue evidence="4">Whole animal</tissue>
    </source>
</reference>
<gene>
    <name evidence="4" type="ORF">DPMN_123755</name>
</gene>
<accession>A0A9D4GQY5</accession>
<dbReference type="Proteomes" id="UP000828390">
    <property type="component" value="Unassembled WGS sequence"/>
</dbReference>
<dbReference type="SUPFAM" id="SSF52540">
    <property type="entry name" value="P-loop containing nucleoside triphosphate hydrolases"/>
    <property type="match status" value="2"/>
</dbReference>
<dbReference type="CDD" id="cd00063">
    <property type="entry name" value="FN3"/>
    <property type="match status" value="1"/>
</dbReference>
<keyword evidence="1" id="KW-0342">GTP-binding</keyword>
<evidence type="ECO:0000313" key="4">
    <source>
        <dbReference type="EMBL" id="KAH3821986.1"/>
    </source>
</evidence>
<comment type="caution">
    <text evidence="4">The sequence shown here is derived from an EMBL/GenBank/DDBJ whole genome shotgun (WGS) entry which is preliminary data.</text>
</comment>
<comment type="similarity">
    <text evidence="1">Belongs to the TRAFAC class TrmE-Era-EngA-EngB-Septin-like GTPase superfamily. Septin GTPase family.</text>
</comment>
<feature type="domain" description="Fibronectin type-III" evidence="3">
    <location>
        <begin position="299"/>
        <end position="392"/>
    </location>
</feature>
<dbReference type="EMBL" id="JAIWYP010000005">
    <property type="protein sequence ID" value="KAH3821986.1"/>
    <property type="molecule type" value="Genomic_DNA"/>
</dbReference>
<dbReference type="InterPro" id="IPR036116">
    <property type="entry name" value="FN3_sf"/>
</dbReference>
<organism evidence="4 5">
    <name type="scientific">Dreissena polymorpha</name>
    <name type="common">Zebra mussel</name>
    <name type="synonym">Mytilus polymorpha</name>
    <dbReference type="NCBI Taxonomy" id="45954"/>
    <lineage>
        <taxon>Eukaryota</taxon>
        <taxon>Metazoa</taxon>
        <taxon>Spiralia</taxon>
        <taxon>Lophotrochozoa</taxon>
        <taxon>Mollusca</taxon>
        <taxon>Bivalvia</taxon>
        <taxon>Autobranchia</taxon>
        <taxon>Heteroconchia</taxon>
        <taxon>Euheterodonta</taxon>
        <taxon>Imparidentia</taxon>
        <taxon>Neoheterodontei</taxon>
        <taxon>Myida</taxon>
        <taxon>Dreissenoidea</taxon>
        <taxon>Dreissenidae</taxon>
        <taxon>Dreissena</taxon>
    </lineage>
</organism>
<evidence type="ECO:0000313" key="5">
    <source>
        <dbReference type="Proteomes" id="UP000828390"/>
    </source>
</evidence>
<keyword evidence="1" id="KW-0547">Nucleotide-binding</keyword>
<proteinExistence type="inferred from homology"/>